<sequence>MNKKIAYGAVLFAALAAPAFIYPVFLMKVLCFALFACAFNLLIGFTGLLSFGHAAFFGGAGYVAGHVLKVWGWPFELGLLAGMAVAAVIGLIMGGLAIRRQGIYFTMITLALAQMLYFVALQTPFTGGEDGLQGIPRGSLLGMLNLGNDMVLYYVVLAIFVAAFAMIVRTIHSPFGQVLKAIKENEPRAVSLGYDVHRYKLLAFVLSGTLAGLAGALKTVILGFETLTDVHWSMSGLVVLMTLVGGLGTLAGPIVGAVVIIALENKLGDLGNWITVVTGIEWFRSIGESVTIVTGFIFIVCVLAFRRGIVGEIGALSTLWRLKPTKTAAKAATA</sequence>
<feature type="transmembrane region" description="Helical" evidence="6">
    <location>
        <begin position="290"/>
        <end position="309"/>
    </location>
</feature>
<keyword evidence="5 6" id="KW-0472">Membrane</keyword>
<dbReference type="GO" id="GO:0005886">
    <property type="term" value="C:plasma membrane"/>
    <property type="evidence" value="ECO:0007669"/>
    <property type="project" value="UniProtKB-SubCell"/>
</dbReference>
<dbReference type="InterPro" id="IPR043428">
    <property type="entry name" value="LivM-like"/>
</dbReference>
<keyword evidence="2" id="KW-1003">Cell membrane</keyword>
<evidence type="ECO:0000256" key="1">
    <source>
        <dbReference type="ARBA" id="ARBA00004651"/>
    </source>
</evidence>
<gene>
    <name evidence="7" type="ORF">D3871_24040</name>
</gene>
<comment type="caution">
    <text evidence="7">The sequence shown here is derived from an EMBL/GenBank/DDBJ whole genome shotgun (WGS) entry which is preliminary data.</text>
</comment>
<reference evidence="8" key="1">
    <citation type="submission" date="2018-09" db="EMBL/GenBank/DDBJ databases">
        <authorList>
            <person name="Zhu H."/>
        </authorList>
    </citation>
    <scope>NUCLEOTIDE SEQUENCE [LARGE SCALE GENOMIC DNA]</scope>
    <source>
        <strain evidence="8">K1R23-30</strain>
    </source>
</reference>
<evidence type="ECO:0000256" key="5">
    <source>
        <dbReference type="ARBA" id="ARBA00023136"/>
    </source>
</evidence>
<protein>
    <submittedName>
        <fullName evidence="7">Branched-chain amino acid ABC transporter permease</fullName>
    </submittedName>
</protein>
<dbReference type="OrthoDB" id="9034298at2"/>
<feature type="transmembrane region" description="Helical" evidence="6">
    <location>
        <begin position="151"/>
        <end position="171"/>
    </location>
</feature>
<feature type="transmembrane region" description="Helical" evidence="6">
    <location>
        <begin position="6"/>
        <end position="25"/>
    </location>
</feature>
<dbReference type="GO" id="GO:0015658">
    <property type="term" value="F:branched-chain amino acid transmembrane transporter activity"/>
    <property type="evidence" value="ECO:0007669"/>
    <property type="project" value="InterPro"/>
</dbReference>
<keyword evidence="4 6" id="KW-1133">Transmembrane helix</keyword>
<keyword evidence="3 6" id="KW-0812">Transmembrane</keyword>
<feature type="transmembrane region" description="Helical" evidence="6">
    <location>
        <begin position="77"/>
        <end position="96"/>
    </location>
</feature>
<dbReference type="InterPro" id="IPR001851">
    <property type="entry name" value="ABC_transp_permease"/>
</dbReference>
<keyword evidence="8" id="KW-1185">Reference proteome</keyword>
<organism evidence="7 8">
    <name type="scientific">Noviherbaspirillum saxi</name>
    <dbReference type="NCBI Taxonomy" id="2320863"/>
    <lineage>
        <taxon>Bacteria</taxon>
        <taxon>Pseudomonadati</taxon>
        <taxon>Pseudomonadota</taxon>
        <taxon>Betaproteobacteria</taxon>
        <taxon>Burkholderiales</taxon>
        <taxon>Oxalobacteraceae</taxon>
        <taxon>Noviherbaspirillum</taxon>
    </lineage>
</organism>
<evidence type="ECO:0000256" key="2">
    <source>
        <dbReference type="ARBA" id="ARBA00022475"/>
    </source>
</evidence>
<name>A0A3A3FK97_9BURK</name>
<dbReference type="PANTHER" id="PTHR30482">
    <property type="entry name" value="HIGH-AFFINITY BRANCHED-CHAIN AMINO ACID TRANSPORT SYSTEM PERMEASE"/>
    <property type="match status" value="1"/>
</dbReference>
<evidence type="ECO:0000313" key="7">
    <source>
        <dbReference type="EMBL" id="RJF91765.1"/>
    </source>
</evidence>
<dbReference type="Pfam" id="PF02653">
    <property type="entry name" value="BPD_transp_2"/>
    <property type="match status" value="1"/>
</dbReference>
<feature type="transmembrane region" description="Helical" evidence="6">
    <location>
        <begin position="236"/>
        <end position="263"/>
    </location>
</feature>
<dbReference type="Proteomes" id="UP000265955">
    <property type="component" value="Unassembled WGS sequence"/>
</dbReference>
<dbReference type="RefSeq" id="WP_119771663.1">
    <property type="nucleotide sequence ID" value="NZ_QYUO01000003.1"/>
</dbReference>
<comment type="subcellular location">
    <subcellularLocation>
        <location evidence="1">Cell membrane</location>
        <topology evidence="1">Multi-pass membrane protein</topology>
    </subcellularLocation>
</comment>
<dbReference type="AlphaFoldDB" id="A0A3A3FK97"/>
<dbReference type="EMBL" id="QYUO01000003">
    <property type="protein sequence ID" value="RJF91765.1"/>
    <property type="molecule type" value="Genomic_DNA"/>
</dbReference>
<evidence type="ECO:0000313" key="8">
    <source>
        <dbReference type="Proteomes" id="UP000265955"/>
    </source>
</evidence>
<proteinExistence type="predicted"/>
<feature type="transmembrane region" description="Helical" evidence="6">
    <location>
        <begin position="32"/>
        <end position="57"/>
    </location>
</feature>
<evidence type="ECO:0000256" key="4">
    <source>
        <dbReference type="ARBA" id="ARBA00022989"/>
    </source>
</evidence>
<dbReference type="CDD" id="cd06581">
    <property type="entry name" value="TM_PBP1_LivM_like"/>
    <property type="match status" value="1"/>
</dbReference>
<feature type="transmembrane region" description="Helical" evidence="6">
    <location>
        <begin position="103"/>
        <end position="120"/>
    </location>
</feature>
<evidence type="ECO:0000256" key="3">
    <source>
        <dbReference type="ARBA" id="ARBA00022692"/>
    </source>
</evidence>
<feature type="transmembrane region" description="Helical" evidence="6">
    <location>
        <begin position="201"/>
        <end position="224"/>
    </location>
</feature>
<dbReference type="PANTHER" id="PTHR30482:SF17">
    <property type="entry name" value="ABC TRANSPORTER ATP-BINDING PROTEIN"/>
    <property type="match status" value="1"/>
</dbReference>
<evidence type="ECO:0000256" key="6">
    <source>
        <dbReference type="SAM" id="Phobius"/>
    </source>
</evidence>
<accession>A0A3A3FK97</accession>